<comment type="similarity">
    <text evidence="3">Belongs to the syntaxin family.</text>
</comment>
<keyword evidence="6 14" id="KW-0812">Transmembrane</keyword>
<keyword evidence="12 14" id="KW-0472">Membrane</keyword>
<accession>A0A1W2WMV8</accession>
<reference evidence="17" key="1">
    <citation type="journal article" date="2002" name="Science">
        <title>The draft genome of Ciona intestinalis: insights into chordate and vertebrate origins.</title>
        <authorList>
            <person name="Dehal P."/>
            <person name="Satou Y."/>
            <person name="Campbell R.K."/>
            <person name="Chapman J."/>
            <person name="Degnan B."/>
            <person name="De Tomaso A."/>
            <person name="Davidson B."/>
            <person name="Di Gregorio A."/>
            <person name="Gelpke M."/>
            <person name="Goodstein D.M."/>
            <person name="Harafuji N."/>
            <person name="Hastings K.E."/>
            <person name="Ho I."/>
            <person name="Hotta K."/>
            <person name="Huang W."/>
            <person name="Kawashima T."/>
            <person name="Lemaire P."/>
            <person name="Martinez D."/>
            <person name="Meinertzhagen I.A."/>
            <person name="Necula S."/>
            <person name="Nonaka M."/>
            <person name="Putnam N."/>
            <person name="Rash S."/>
            <person name="Saiga H."/>
            <person name="Satake M."/>
            <person name="Terry A."/>
            <person name="Yamada L."/>
            <person name="Wang H.G."/>
            <person name="Awazu S."/>
            <person name="Azumi K."/>
            <person name="Boore J."/>
            <person name="Branno M."/>
            <person name="Chin-Bow S."/>
            <person name="DeSantis R."/>
            <person name="Doyle S."/>
            <person name="Francino P."/>
            <person name="Keys D.N."/>
            <person name="Haga S."/>
            <person name="Hayashi H."/>
            <person name="Hino K."/>
            <person name="Imai K.S."/>
            <person name="Inaba K."/>
            <person name="Kano S."/>
            <person name="Kobayashi K."/>
            <person name="Kobayashi M."/>
            <person name="Lee B.I."/>
            <person name="Makabe K.W."/>
            <person name="Manohar C."/>
            <person name="Matassi G."/>
            <person name="Medina M."/>
            <person name="Mochizuki Y."/>
            <person name="Mount S."/>
            <person name="Morishita T."/>
            <person name="Miura S."/>
            <person name="Nakayama A."/>
            <person name="Nishizaka S."/>
            <person name="Nomoto H."/>
            <person name="Ohta F."/>
            <person name="Oishi K."/>
            <person name="Rigoutsos I."/>
            <person name="Sano M."/>
            <person name="Sasaki A."/>
            <person name="Sasakura Y."/>
            <person name="Shoguchi E."/>
            <person name="Shin-i T."/>
            <person name="Spagnuolo A."/>
            <person name="Stainier D."/>
            <person name="Suzuki M.M."/>
            <person name="Tassy O."/>
            <person name="Takatori N."/>
            <person name="Tokuoka M."/>
            <person name="Yagi K."/>
            <person name="Yoshizaki F."/>
            <person name="Wada S."/>
            <person name="Zhang C."/>
            <person name="Hyatt P.D."/>
            <person name="Larimer F."/>
            <person name="Detter C."/>
            <person name="Doggett N."/>
            <person name="Glavina T."/>
            <person name="Hawkins T."/>
            <person name="Richardson P."/>
            <person name="Lucas S."/>
            <person name="Kohara Y."/>
            <person name="Levine M."/>
            <person name="Satoh N."/>
            <person name="Rokhsar D.S."/>
        </authorList>
    </citation>
    <scope>NUCLEOTIDE SEQUENCE [LARGE SCALE GENOMIC DNA]</scope>
</reference>
<dbReference type="RefSeq" id="XP_002130500.1">
    <property type="nucleotide sequence ID" value="XM_002130464.5"/>
</dbReference>
<organism evidence="16 17">
    <name type="scientific">Ciona intestinalis</name>
    <name type="common">Transparent sea squirt</name>
    <name type="synonym">Ascidia intestinalis</name>
    <dbReference type="NCBI Taxonomy" id="7719"/>
    <lineage>
        <taxon>Eukaryota</taxon>
        <taxon>Metazoa</taxon>
        <taxon>Chordata</taxon>
        <taxon>Tunicata</taxon>
        <taxon>Ascidiacea</taxon>
        <taxon>Phlebobranchia</taxon>
        <taxon>Cionidae</taxon>
        <taxon>Ciona</taxon>
    </lineage>
</organism>
<keyword evidence="9" id="KW-0653">Protein transport</keyword>
<evidence type="ECO:0000256" key="9">
    <source>
        <dbReference type="ARBA" id="ARBA00022927"/>
    </source>
</evidence>
<gene>
    <name evidence="16" type="primary">LOC100179814</name>
</gene>
<proteinExistence type="inferred from homology"/>
<evidence type="ECO:0000256" key="11">
    <source>
        <dbReference type="ARBA" id="ARBA00023054"/>
    </source>
</evidence>
<dbReference type="GO" id="GO:0006890">
    <property type="term" value="P:retrograde vesicle-mediated transport, Golgi to endoplasmic reticulum"/>
    <property type="evidence" value="ECO:0000318"/>
    <property type="project" value="GO_Central"/>
</dbReference>
<dbReference type="OMA" id="FVFQCRE"/>
<protein>
    <recommendedName>
        <fullName evidence="4">Syntaxin-18</fullName>
    </recommendedName>
</protein>
<name>F7ATQ3_CIOIN</name>
<dbReference type="InParanoid" id="F7ATQ3"/>
<feature type="transmembrane region" description="Helical" evidence="14">
    <location>
        <begin position="269"/>
        <end position="290"/>
    </location>
</feature>
<reference evidence="16" key="3">
    <citation type="submission" date="2025-09" db="UniProtKB">
        <authorList>
            <consortium name="Ensembl"/>
        </authorList>
    </citation>
    <scope>IDENTIFICATION</scope>
</reference>
<keyword evidence="11" id="KW-0175">Coiled coil</keyword>
<evidence type="ECO:0000256" key="7">
    <source>
        <dbReference type="ARBA" id="ARBA00022824"/>
    </source>
</evidence>
<dbReference type="SUPFAM" id="SSF58038">
    <property type="entry name" value="SNARE fusion complex"/>
    <property type="match status" value="1"/>
</dbReference>
<evidence type="ECO:0000256" key="5">
    <source>
        <dbReference type="ARBA" id="ARBA00022448"/>
    </source>
</evidence>
<evidence type="ECO:0000256" key="3">
    <source>
        <dbReference type="ARBA" id="ARBA00009063"/>
    </source>
</evidence>
<dbReference type="KEGG" id="cin:100179814"/>
<evidence type="ECO:0000259" key="15">
    <source>
        <dbReference type="Pfam" id="PF10496"/>
    </source>
</evidence>
<dbReference type="CDD" id="cd15850">
    <property type="entry name" value="SNARE_syntaxin18"/>
    <property type="match status" value="1"/>
</dbReference>
<keyword evidence="17" id="KW-1185">Reference proteome</keyword>
<evidence type="ECO:0000256" key="13">
    <source>
        <dbReference type="ARBA" id="ARBA00046280"/>
    </source>
</evidence>
<evidence type="ECO:0000256" key="6">
    <source>
        <dbReference type="ARBA" id="ARBA00022692"/>
    </source>
</evidence>
<dbReference type="OrthoDB" id="342981at2759"/>
<accession>F7ATQ3</accession>
<dbReference type="InterPro" id="IPR019529">
    <property type="entry name" value="Syntaxin-18_N"/>
</dbReference>
<dbReference type="PANTHER" id="PTHR15959:SF0">
    <property type="entry name" value="SYNTAXIN-18"/>
    <property type="match status" value="1"/>
</dbReference>
<dbReference type="FunFam" id="1.20.5.110:FF:000015">
    <property type="entry name" value="Syntaxin-18, putative"/>
    <property type="match status" value="1"/>
</dbReference>
<dbReference type="Ensembl" id="ENSCINT00000009317.3">
    <property type="protein sequence ID" value="ENSCINP00000009317.3"/>
    <property type="gene ID" value="ENSCING00000004501.3"/>
</dbReference>
<keyword evidence="5" id="KW-0813">Transport</keyword>
<dbReference type="GO" id="GO:0015031">
    <property type="term" value="P:protein transport"/>
    <property type="evidence" value="ECO:0007669"/>
    <property type="project" value="UniProtKB-KW"/>
</dbReference>
<dbReference type="AlphaFoldDB" id="F7ATQ3"/>
<reference evidence="16" key="2">
    <citation type="submission" date="2025-08" db="UniProtKB">
        <authorList>
            <consortium name="Ensembl"/>
        </authorList>
    </citation>
    <scope>IDENTIFICATION</scope>
</reference>
<dbReference type="HOGENOM" id="CLU_071402_1_0_1"/>
<dbReference type="GeneID" id="100179814"/>
<dbReference type="Proteomes" id="UP000008144">
    <property type="component" value="Unassembled WGS sequence"/>
</dbReference>
<keyword evidence="10 14" id="KW-1133">Transmembrane helix</keyword>
<evidence type="ECO:0000313" key="16">
    <source>
        <dbReference type="Ensembl" id="ENSCINP00000009317.3"/>
    </source>
</evidence>
<dbReference type="GO" id="GO:0005789">
    <property type="term" value="C:endoplasmic reticulum membrane"/>
    <property type="evidence" value="ECO:0007669"/>
    <property type="project" value="UniProtKB-SubCell"/>
</dbReference>
<feature type="domain" description="SNARE-complex protein Syntaxin-18 N-terminal" evidence="15">
    <location>
        <begin position="2"/>
        <end position="79"/>
    </location>
</feature>
<evidence type="ECO:0000256" key="14">
    <source>
        <dbReference type="SAM" id="Phobius"/>
    </source>
</evidence>
<dbReference type="GeneTree" id="ENSGT00390000014853"/>
<evidence type="ECO:0000256" key="2">
    <source>
        <dbReference type="ARBA" id="ARBA00004389"/>
    </source>
</evidence>
<evidence type="ECO:0000256" key="4">
    <source>
        <dbReference type="ARBA" id="ARBA00019409"/>
    </source>
</evidence>
<dbReference type="Gene3D" id="1.20.5.110">
    <property type="match status" value="1"/>
</dbReference>
<dbReference type="GO" id="GO:0031201">
    <property type="term" value="C:SNARE complex"/>
    <property type="evidence" value="ECO:0000318"/>
    <property type="project" value="GO_Central"/>
</dbReference>
<comment type="subcellular location">
    <subcellularLocation>
        <location evidence="13">Endomembrane system</location>
        <topology evidence="13">Single-pass type IV membrane protein</topology>
    </subcellularLocation>
    <subcellularLocation>
        <location evidence="2">Endoplasmic reticulum membrane</location>
        <topology evidence="2">Single-pass membrane protein</topology>
    </subcellularLocation>
</comment>
<dbReference type="STRING" id="7719.ENSCINP00000009317"/>
<evidence type="ECO:0000256" key="12">
    <source>
        <dbReference type="ARBA" id="ARBA00023136"/>
    </source>
</evidence>
<dbReference type="PANTHER" id="PTHR15959">
    <property type="entry name" value="SYNTAXIN-18"/>
    <property type="match status" value="1"/>
</dbReference>
<dbReference type="Pfam" id="PF10496">
    <property type="entry name" value="Syntaxin-18_N"/>
    <property type="match status" value="1"/>
</dbReference>
<evidence type="ECO:0000256" key="8">
    <source>
        <dbReference type="ARBA" id="ARBA00022892"/>
    </source>
</evidence>
<evidence type="ECO:0000256" key="1">
    <source>
        <dbReference type="ARBA" id="ARBA00003746"/>
    </source>
</evidence>
<evidence type="ECO:0000313" key="17">
    <source>
        <dbReference type="Proteomes" id="UP000008144"/>
    </source>
</evidence>
<sequence>MIDRTPEFLKLLKQIRKNEGIPAKSILTSQKKILKSSFEIKSRGIVTNLTQLRDFLLDNRHGYLTRDETLMTNQEKDKIDADGEKFMQICSRSLEQLKQDTPTNLTTQVGFHQKLVVEIVEKYLKLVFQIYNEQKSVRVKQIVERNTVSQLRLNSTRAKSSERLPGQVKHNPKYLFEESDDDGLVPDDDETFAQENAQLLSDMNSLSDEVRSIGGKVVEIAKLHEMFSEQVFQQEADIELVSEKIVESSENVKDGNEELREAIKNNAGFRVWVLFFLVMCSFSLLFLEWYS</sequence>
<dbReference type="FunCoup" id="F7ATQ3">
    <property type="interactions" value="644"/>
</dbReference>
<keyword evidence="8" id="KW-0931">ER-Golgi transport</keyword>
<evidence type="ECO:0000256" key="10">
    <source>
        <dbReference type="ARBA" id="ARBA00022989"/>
    </source>
</evidence>
<keyword evidence="7" id="KW-0256">Endoplasmic reticulum</keyword>
<comment type="function">
    <text evidence="1">Syntaxin that may be involved in targeting and fusion of Golgi-derived retrograde transport vesicles with the ER.</text>
</comment>
<dbReference type="GO" id="GO:0005783">
    <property type="term" value="C:endoplasmic reticulum"/>
    <property type="evidence" value="ECO:0000318"/>
    <property type="project" value="GO_Central"/>
</dbReference>